<keyword evidence="2 3" id="KW-0040">ANK repeat</keyword>
<feature type="repeat" description="ANK" evidence="3">
    <location>
        <begin position="515"/>
        <end position="547"/>
    </location>
</feature>
<evidence type="ECO:0000256" key="2">
    <source>
        <dbReference type="ARBA" id="ARBA00023043"/>
    </source>
</evidence>
<dbReference type="SUPFAM" id="SSF48403">
    <property type="entry name" value="Ankyrin repeat"/>
    <property type="match status" value="2"/>
</dbReference>
<dbReference type="PROSITE" id="PS50297">
    <property type="entry name" value="ANK_REP_REGION"/>
    <property type="match status" value="7"/>
</dbReference>
<dbReference type="InterPro" id="IPR051165">
    <property type="entry name" value="Multifunctional_ANK_Repeat"/>
</dbReference>
<name>A0A6G0X2W5_9STRA</name>
<evidence type="ECO:0000256" key="1">
    <source>
        <dbReference type="ARBA" id="ARBA00022737"/>
    </source>
</evidence>
<feature type="repeat" description="ANK" evidence="3">
    <location>
        <begin position="244"/>
        <end position="276"/>
    </location>
</feature>
<accession>A0A6G0X2W5</accession>
<reference evidence="5 6" key="1">
    <citation type="submission" date="2019-07" db="EMBL/GenBank/DDBJ databases">
        <title>Genomics analysis of Aphanomyces spp. identifies a new class of oomycete effector associated with host adaptation.</title>
        <authorList>
            <person name="Gaulin E."/>
        </authorList>
    </citation>
    <scope>NUCLEOTIDE SEQUENCE [LARGE SCALE GENOMIC DNA]</scope>
    <source>
        <strain evidence="5 6">ATCC 201684</strain>
    </source>
</reference>
<feature type="repeat" description="ANK" evidence="3">
    <location>
        <begin position="211"/>
        <end position="243"/>
    </location>
</feature>
<dbReference type="Gene3D" id="1.25.40.20">
    <property type="entry name" value="Ankyrin repeat-containing domain"/>
    <property type="match status" value="5"/>
</dbReference>
<gene>
    <name evidence="5" type="ORF">Ae201684_009072</name>
</gene>
<feature type="repeat" description="ANK" evidence="3">
    <location>
        <begin position="322"/>
        <end position="354"/>
    </location>
</feature>
<organism evidence="5 6">
    <name type="scientific">Aphanomyces euteiches</name>
    <dbReference type="NCBI Taxonomy" id="100861"/>
    <lineage>
        <taxon>Eukaryota</taxon>
        <taxon>Sar</taxon>
        <taxon>Stramenopiles</taxon>
        <taxon>Oomycota</taxon>
        <taxon>Saprolegniomycetes</taxon>
        <taxon>Saprolegniales</taxon>
        <taxon>Verrucalvaceae</taxon>
        <taxon>Aphanomyces</taxon>
    </lineage>
</organism>
<dbReference type="PANTHER" id="PTHR24123:SF33">
    <property type="entry name" value="PROTEIN HOS4"/>
    <property type="match status" value="1"/>
</dbReference>
<dbReference type="AlphaFoldDB" id="A0A6G0X2W5"/>
<dbReference type="SMART" id="SM00248">
    <property type="entry name" value="ANK"/>
    <property type="match status" value="13"/>
</dbReference>
<feature type="repeat" description="ANK" evidence="3">
    <location>
        <begin position="388"/>
        <end position="420"/>
    </location>
</feature>
<dbReference type="InterPro" id="IPR002110">
    <property type="entry name" value="Ankyrin_rpt"/>
</dbReference>
<evidence type="ECO:0000256" key="3">
    <source>
        <dbReference type="PROSITE-ProRule" id="PRU00023"/>
    </source>
</evidence>
<evidence type="ECO:0000313" key="6">
    <source>
        <dbReference type="Proteomes" id="UP000481153"/>
    </source>
</evidence>
<dbReference type="Proteomes" id="UP000481153">
    <property type="component" value="Unassembled WGS sequence"/>
</dbReference>
<keyword evidence="6" id="KW-1185">Reference proteome</keyword>
<feature type="region of interest" description="Disordered" evidence="4">
    <location>
        <begin position="637"/>
        <end position="660"/>
    </location>
</feature>
<protein>
    <submittedName>
        <fullName evidence="5">Uncharacterized protein</fullName>
    </submittedName>
</protein>
<feature type="compositionally biased region" description="Low complexity" evidence="4">
    <location>
        <begin position="647"/>
        <end position="657"/>
    </location>
</feature>
<dbReference type="InterPro" id="IPR036770">
    <property type="entry name" value="Ankyrin_rpt-contain_sf"/>
</dbReference>
<sequence length="912" mass="98089">MVIIKTHDEKLYEAAKAGDIRRVRKYLLKKADPTWRNYDEAGLTSLMVAAGKGNAEAVVLLAADADAHVLNFATEEGWTAFMWAAMNGHADVVRALVDAGADTSLADKTGRRARDWAASQRHVAISFMLDSVEASKRGRHAGELREALWMAAKNGNVATVRQLLNRGGEPNWAPPDEKGWTALMVACAKGHVATVKTLLARGASVDIAASTGVTPLMCASAAGKIAIAKELLAHHADVNAINEDGGTALHGAAFYGHLAVVQVLANRGADLNMTDKTGRTAQDLAKRSQHDDIVIWLQEKEQGHLAEQQREQSQDRNLSYEASASRLFEAVKWGDVQMVQELLGDGSSVNSQDKFGRTALMEACIEGHTDVVQVLIAHDANVDLATVSGITALMCAASFGYLDVVDVLIDAGANVMLCDKRGYSARDWAELKQHNDLASVLEGAEGDVFKQERMAVLGNSDEQVDGHDLPNCTPGFQGSLGDATPLMQAALIGDLTAVDNIVSGDPDSINMTNEQGMSALMLAAIEGNTDVAQLLLRRGAAVNLADKDGHTALMHTAYCGHADMIEVLRDSWSFSFNESVYVGRTASDVALAVGHTALAKRLQYTNRIGRQSSLDIAMGVFTPRRASMAMTILESKPSPISDTASCSELSPPSSPDDSSLEDFMGLGSLSKSTSVAMKPSFPMDDPLASPWLSHETLHGLLEFKQEFLRGVLDSADKIMVPTTFIILPVHPKDPRASNVLVECIIAFLERFLHIVSCASDNATSPWTQADPPFYLYLVDEATGDIVLGDDQVYPIQVDPSSPQDYAFLSTSWPLVQAGLRWLHDANTVVGMLAAVGVPSLKVNALQTIEDHVAQIVVKIAETQLNVDAGRMFVNLLNEKDPRRTFAGLMPVSMSSSGQTLWTQRSTSTALAP</sequence>
<keyword evidence="1" id="KW-0677">Repeat</keyword>
<feature type="repeat" description="ANK" evidence="3">
    <location>
        <begin position="76"/>
        <end position="108"/>
    </location>
</feature>
<dbReference type="Pfam" id="PF00023">
    <property type="entry name" value="Ank"/>
    <property type="match status" value="1"/>
</dbReference>
<dbReference type="PRINTS" id="PR01415">
    <property type="entry name" value="ANKYRIN"/>
</dbReference>
<evidence type="ECO:0000256" key="4">
    <source>
        <dbReference type="SAM" id="MobiDB-lite"/>
    </source>
</evidence>
<evidence type="ECO:0000313" key="5">
    <source>
        <dbReference type="EMBL" id="KAF0734207.1"/>
    </source>
</evidence>
<dbReference type="VEuPathDB" id="FungiDB:AeMF1_017181"/>
<dbReference type="PROSITE" id="PS50088">
    <property type="entry name" value="ANK_REPEAT"/>
    <property type="match status" value="8"/>
</dbReference>
<feature type="repeat" description="ANK" evidence="3">
    <location>
        <begin position="178"/>
        <end position="210"/>
    </location>
</feature>
<dbReference type="Pfam" id="PF12796">
    <property type="entry name" value="Ank_2"/>
    <property type="match status" value="4"/>
</dbReference>
<dbReference type="PANTHER" id="PTHR24123">
    <property type="entry name" value="ANKYRIN REPEAT-CONTAINING"/>
    <property type="match status" value="1"/>
</dbReference>
<proteinExistence type="predicted"/>
<feature type="repeat" description="ANK" evidence="3">
    <location>
        <begin position="355"/>
        <end position="387"/>
    </location>
</feature>
<comment type="caution">
    <text evidence="5">The sequence shown here is derived from an EMBL/GenBank/DDBJ whole genome shotgun (WGS) entry which is preliminary data.</text>
</comment>
<dbReference type="EMBL" id="VJMJ01000117">
    <property type="protein sequence ID" value="KAF0734207.1"/>
    <property type="molecule type" value="Genomic_DNA"/>
</dbReference>